<keyword evidence="2" id="KW-1185">Reference proteome</keyword>
<sequence>MTPLLATYGLLDHVEGQATAPSKTITGGVGVVAPNPDYLRWESRNNFALTCVMLAVTEDIGVPLLAAKTSQEAWTSLATSFLIQTAAQEDFLDQ</sequence>
<evidence type="ECO:0000313" key="2">
    <source>
        <dbReference type="Proteomes" id="UP000233551"/>
    </source>
</evidence>
<organism evidence="1 2">
    <name type="scientific">Punica granatum</name>
    <name type="common">Pomegranate</name>
    <dbReference type="NCBI Taxonomy" id="22663"/>
    <lineage>
        <taxon>Eukaryota</taxon>
        <taxon>Viridiplantae</taxon>
        <taxon>Streptophyta</taxon>
        <taxon>Embryophyta</taxon>
        <taxon>Tracheophyta</taxon>
        <taxon>Spermatophyta</taxon>
        <taxon>Magnoliopsida</taxon>
        <taxon>eudicotyledons</taxon>
        <taxon>Gunneridae</taxon>
        <taxon>Pentapetalae</taxon>
        <taxon>rosids</taxon>
        <taxon>malvids</taxon>
        <taxon>Myrtales</taxon>
        <taxon>Lythraceae</taxon>
        <taxon>Punica</taxon>
    </lineage>
</organism>
<comment type="caution">
    <text evidence="1">The sequence shown here is derived from an EMBL/GenBank/DDBJ whole genome shotgun (WGS) entry which is preliminary data.</text>
</comment>
<gene>
    <name evidence="1" type="ORF">CRG98_047294</name>
</gene>
<evidence type="ECO:0000313" key="1">
    <source>
        <dbReference type="EMBL" id="PKI32315.1"/>
    </source>
</evidence>
<dbReference type="Pfam" id="PF14223">
    <property type="entry name" value="Retrotran_gag_2"/>
    <property type="match status" value="1"/>
</dbReference>
<dbReference type="EMBL" id="PGOL01007808">
    <property type="protein sequence ID" value="PKI32315.1"/>
    <property type="molecule type" value="Genomic_DNA"/>
</dbReference>
<dbReference type="Proteomes" id="UP000233551">
    <property type="component" value="Unassembled WGS sequence"/>
</dbReference>
<name>A0A2I0HKT5_PUNGR</name>
<evidence type="ECO:0008006" key="3">
    <source>
        <dbReference type="Google" id="ProtNLM"/>
    </source>
</evidence>
<dbReference type="AlphaFoldDB" id="A0A2I0HKT5"/>
<protein>
    <recommendedName>
        <fullName evidence="3">Retrotransposon Copia-like N-terminal domain-containing protein</fullName>
    </recommendedName>
</protein>
<accession>A0A2I0HKT5</accession>
<reference evidence="1 2" key="1">
    <citation type="submission" date="2017-11" db="EMBL/GenBank/DDBJ databases">
        <title>De-novo sequencing of pomegranate (Punica granatum L.) genome.</title>
        <authorList>
            <person name="Akparov Z."/>
            <person name="Amiraslanov A."/>
            <person name="Hajiyeva S."/>
            <person name="Abbasov M."/>
            <person name="Kaur K."/>
            <person name="Hamwieh A."/>
            <person name="Solovyev V."/>
            <person name="Salamov A."/>
            <person name="Braich B."/>
            <person name="Kosarev P."/>
            <person name="Mahmoud A."/>
            <person name="Hajiyev E."/>
            <person name="Babayeva S."/>
            <person name="Izzatullayeva V."/>
            <person name="Mammadov A."/>
            <person name="Mammadov A."/>
            <person name="Sharifova S."/>
            <person name="Ojaghi J."/>
            <person name="Eynullazada K."/>
            <person name="Bayramov B."/>
            <person name="Abdulazimova A."/>
            <person name="Shahmuradov I."/>
        </authorList>
    </citation>
    <scope>NUCLEOTIDE SEQUENCE [LARGE SCALE GENOMIC DNA]</scope>
    <source>
        <strain evidence="2">cv. AG2017</strain>
        <tissue evidence="1">Leaf</tissue>
    </source>
</reference>
<proteinExistence type="predicted"/>